<evidence type="ECO:0000259" key="8">
    <source>
        <dbReference type="Pfam" id="PF12704"/>
    </source>
</evidence>
<feature type="transmembrane region" description="Helical" evidence="6">
    <location>
        <begin position="711"/>
        <end position="735"/>
    </location>
</feature>
<dbReference type="Pfam" id="PF12704">
    <property type="entry name" value="MacB_PCD"/>
    <property type="match status" value="1"/>
</dbReference>
<evidence type="ECO:0000256" key="5">
    <source>
        <dbReference type="ARBA" id="ARBA00023136"/>
    </source>
</evidence>
<feature type="domain" description="ABC3 transporter permease C-terminal" evidence="7">
    <location>
        <begin position="715"/>
        <end position="828"/>
    </location>
</feature>
<dbReference type="InterPro" id="IPR050250">
    <property type="entry name" value="Macrolide_Exporter_MacB"/>
</dbReference>
<dbReference type="InterPro" id="IPR025857">
    <property type="entry name" value="MacB_PCD"/>
</dbReference>
<dbReference type="Proteomes" id="UP000441389">
    <property type="component" value="Unassembled WGS sequence"/>
</dbReference>
<dbReference type="PANTHER" id="PTHR30572">
    <property type="entry name" value="MEMBRANE COMPONENT OF TRANSPORTER-RELATED"/>
    <property type="match status" value="1"/>
</dbReference>
<evidence type="ECO:0000313" key="10">
    <source>
        <dbReference type="Proteomes" id="UP000441389"/>
    </source>
</evidence>
<feature type="transmembrane region" description="Helical" evidence="6">
    <location>
        <begin position="296"/>
        <end position="318"/>
    </location>
</feature>
<dbReference type="InterPro" id="IPR003838">
    <property type="entry name" value="ABC3_permease_C"/>
</dbReference>
<feature type="transmembrane region" description="Helical" evidence="6">
    <location>
        <begin position="440"/>
        <end position="461"/>
    </location>
</feature>
<feature type="domain" description="MacB-like periplasmic core" evidence="8">
    <location>
        <begin position="21"/>
        <end position="244"/>
    </location>
</feature>
<feature type="transmembrane region" description="Helical" evidence="6">
    <location>
        <begin position="20"/>
        <end position="41"/>
    </location>
</feature>
<sequence>MWQNYLTVGFRSLLKNRAYALINILGLAIGMAACLIILLFVRYELTYDKALPGSENAYQFQTYYHDPDTGEQSYLQMAAYVTKQALLKDFPQIEQAVYIQSSRPVVIRNGEPFEVEDFKFTDGPLFDILQFPFVQGNPKTALANPGSIVLTESEAQKRFGGENPIGQTLTVAAQGKNTDYRVTGVVQDPPKNSHVKLSMVARYDPSSYWADNPDFLTQWGWQSGHMYLRLKPGTDAAAINAQLPAWEKRNIADQVFGGQRFNQGDIADFALVNIRDVHLGKAQDGAMTPGNDRRTITTFAVVALLILGMACVNFVNLATARASQRAREVALRKVLGANRRQLITQFLGESVLVAGISMLVALAIAEVTLPAISGFLDADLEMTYFGSGGLVLPILALVLIVGAAGGLYPAFYLSRFQPAKVLKANKSAADAEGSGRLRGVLVVSQFAVSIGLIICTAVVYAQTAYARTSDPGYQREGLIQIDGAGRRQIQPVLDTMVAEMAKVDGVVSVGRTTIGIATPNSSNTGVQLPGRQEPVNIGQYNIDDGFFKTMGIKLIAGRSFDRSRPADSAERPFPEDPAAERAFAARGANVVVNELAAKRMGFKNPADAVGKQLKAALVDPEYGGMVPINIIGVVQDSRFRSVREPIDSIMFFYDPKSINQILVRYSSKDPAAVRGRLEGVWKRLAPEVPFQAKFSDEIVGKLYQAEASRAAIFAAFALLAVIVGCLGLFGLASFTAERRTKEIGIRKVLGARTRDIVRLLVWQFTRPVIIANLIAWPVAWWVMRDWLNKFDDRIALGPTPFVAAGLLALVIAIGTIAAHAVKVASANPIRALRYE</sequence>
<evidence type="ECO:0000313" key="9">
    <source>
        <dbReference type="EMBL" id="MVO78528.1"/>
    </source>
</evidence>
<feature type="transmembrane region" description="Helical" evidence="6">
    <location>
        <begin position="384"/>
        <end position="413"/>
    </location>
</feature>
<dbReference type="EMBL" id="WQMS01000013">
    <property type="protein sequence ID" value="MVO78528.1"/>
    <property type="molecule type" value="Genomic_DNA"/>
</dbReference>
<keyword evidence="4 6" id="KW-1133">Transmembrane helix</keyword>
<dbReference type="Pfam" id="PF02687">
    <property type="entry name" value="FtsX"/>
    <property type="match status" value="2"/>
</dbReference>
<keyword evidence="2" id="KW-1003">Cell membrane</keyword>
<name>A0A6I4J367_9SPHN</name>
<protein>
    <submittedName>
        <fullName evidence="9">FtsX-like permease family protein</fullName>
    </submittedName>
</protein>
<evidence type="ECO:0000259" key="7">
    <source>
        <dbReference type="Pfam" id="PF02687"/>
    </source>
</evidence>
<reference evidence="9 10" key="1">
    <citation type="submission" date="2019-12" db="EMBL/GenBank/DDBJ databases">
        <authorList>
            <person name="Huq M.A."/>
        </authorList>
    </citation>
    <scope>NUCLEOTIDE SEQUENCE [LARGE SCALE GENOMIC DNA]</scope>
    <source>
        <strain evidence="9 10">MAH-20</strain>
    </source>
</reference>
<dbReference type="AlphaFoldDB" id="A0A6I4J367"/>
<evidence type="ECO:0000256" key="6">
    <source>
        <dbReference type="SAM" id="Phobius"/>
    </source>
</evidence>
<evidence type="ECO:0000256" key="3">
    <source>
        <dbReference type="ARBA" id="ARBA00022692"/>
    </source>
</evidence>
<feature type="transmembrane region" description="Helical" evidence="6">
    <location>
        <begin position="801"/>
        <end position="821"/>
    </location>
</feature>
<dbReference type="GO" id="GO:0022857">
    <property type="term" value="F:transmembrane transporter activity"/>
    <property type="evidence" value="ECO:0007669"/>
    <property type="project" value="TreeGrafter"/>
</dbReference>
<organism evidence="9 10">
    <name type="scientific">Sphingomonas horti</name>
    <dbReference type="NCBI Taxonomy" id="2682842"/>
    <lineage>
        <taxon>Bacteria</taxon>
        <taxon>Pseudomonadati</taxon>
        <taxon>Pseudomonadota</taxon>
        <taxon>Alphaproteobacteria</taxon>
        <taxon>Sphingomonadales</taxon>
        <taxon>Sphingomonadaceae</taxon>
        <taxon>Sphingomonas</taxon>
    </lineage>
</organism>
<feature type="transmembrane region" description="Helical" evidence="6">
    <location>
        <begin position="756"/>
        <end position="781"/>
    </location>
</feature>
<feature type="domain" description="ABC3 transporter permease C-terminal" evidence="7">
    <location>
        <begin position="301"/>
        <end position="418"/>
    </location>
</feature>
<keyword evidence="5 6" id="KW-0472">Membrane</keyword>
<comment type="caution">
    <text evidence="9">The sequence shown here is derived from an EMBL/GenBank/DDBJ whole genome shotgun (WGS) entry which is preliminary data.</text>
</comment>
<comment type="subcellular location">
    <subcellularLocation>
        <location evidence="1">Cell membrane</location>
        <topology evidence="1">Multi-pass membrane protein</topology>
    </subcellularLocation>
</comment>
<gene>
    <name evidence="9" type="ORF">GON01_11375</name>
</gene>
<proteinExistence type="predicted"/>
<evidence type="ECO:0000256" key="4">
    <source>
        <dbReference type="ARBA" id="ARBA00022989"/>
    </source>
</evidence>
<evidence type="ECO:0000256" key="2">
    <source>
        <dbReference type="ARBA" id="ARBA00022475"/>
    </source>
</evidence>
<keyword evidence="10" id="KW-1185">Reference proteome</keyword>
<evidence type="ECO:0000256" key="1">
    <source>
        <dbReference type="ARBA" id="ARBA00004651"/>
    </source>
</evidence>
<accession>A0A6I4J367</accession>
<feature type="transmembrane region" description="Helical" evidence="6">
    <location>
        <begin position="342"/>
        <end position="364"/>
    </location>
</feature>
<dbReference type="GO" id="GO:0005886">
    <property type="term" value="C:plasma membrane"/>
    <property type="evidence" value="ECO:0007669"/>
    <property type="project" value="UniProtKB-SubCell"/>
</dbReference>
<keyword evidence="3 6" id="KW-0812">Transmembrane</keyword>
<dbReference type="RefSeq" id="WP_157027462.1">
    <property type="nucleotide sequence ID" value="NZ_WQMS01000013.1"/>
</dbReference>
<dbReference type="PANTHER" id="PTHR30572:SF18">
    <property type="entry name" value="ABC-TYPE MACROLIDE FAMILY EXPORT SYSTEM PERMEASE COMPONENT 2"/>
    <property type="match status" value="1"/>
</dbReference>